<gene>
    <name evidence="4" type="primary">LOC117643536</name>
</gene>
<evidence type="ECO:0000256" key="1">
    <source>
        <dbReference type="SAM" id="SignalP"/>
    </source>
</evidence>
<dbReference type="RefSeq" id="XP_034238357.1">
    <property type="nucleotide sequence ID" value="XM_034382466.1"/>
</dbReference>
<dbReference type="SUPFAM" id="SSF52047">
    <property type="entry name" value="RNI-like"/>
    <property type="match status" value="1"/>
</dbReference>
<feature type="chain" id="PRO_5027754276" evidence="1">
    <location>
        <begin position="20"/>
        <end position="211"/>
    </location>
</feature>
<organism evidence="4">
    <name type="scientific">Thrips palmi</name>
    <name type="common">Melon thrips</name>
    <dbReference type="NCBI Taxonomy" id="161013"/>
    <lineage>
        <taxon>Eukaryota</taxon>
        <taxon>Metazoa</taxon>
        <taxon>Ecdysozoa</taxon>
        <taxon>Arthropoda</taxon>
        <taxon>Hexapoda</taxon>
        <taxon>Insecta</taxon>
        <taxon>Pterygota</taxon>
        <taxon>Neoptera</taxon>
        <taxon>Paraneoptera</taxon>
        <taxon>Thysanoptera</taxon>
        <taxon>Terebrantia</taxon>
        <taxon>Thripoidea</taxon>
        <taxon>Thripidae</taxon>
        <taxon>Thrips</taxon>
    </lineage>
</organism>
<dbReference type="Gene3D" id="3.80.10.10">
    <property type="entry name" value="Ribonuclease Inhibitor"/>
    <property type="match status" value="1"/>
</dbReference>
<dbReference type="AlphaFoldDB" id="A0A6P8YW36"/>
<name>A0A6P8YW36_THRPL</name>
<proteinExistence type="predicted"/>
<feature type="signal peptide" evidence="1">
    <location>
        <begin position="1"/>
        <end position="19"/>
    </location>
</feature>
<keyword evidence="3" id="KW-1185">Reference proteome</keyword>
<dbReference type="SUPFAM" id="SSF81383">
    <property type="entry name" value="F-box domain"/>
    <property type="match status" value="1"/>
</dbReference>
<dbReference type="InterPro" id="IPR032675">
    <property type="entry name" value="LRR_dom_sf"/>
</dbReference>
<reference evidence="4" key="1">
    <citation type="submission" date="2025-08" db="UniProtKB">
        <authorList>
            <consortium name="RefSeq"/>
        </authorList>
    </citation>
    <scope>IDENTIFICATION</scope>
    <source>
        <tissue evidence="4">Total insect</tissue>
    </source>
</reference>
<dbReference type="Pfam" id="PF12937">
    <property type="entry name" value="F-box-like"/>
    <property type="match status" value="1"/>
</dbReference>
<dbReference type="InterPro" id="IPR036047">
    <property type="entry name" value="F-box-like_dom_sf"/>
</dbReference>
<dbReference type="GeneID" id="117643536"/>
<protein>
    <submittedName>
        <fullName evidence="4">Uncharacterized protein LOC117643536</fullName>
    </submittedName>
</protein>
<feature type="domain" description="F-box" evidence="2">
    <location>
        <begin position="1"/>
        <end position="41"/>
    </location>
</feature>
<evidence type="ECO:0000313" key="4">
    <source>
        <dbReference type="RefSeq" id="XP_034238357.1"/>
    </source>
</evidence>
<evidence type="ECO:0000313" key="3">
    <source>
        <dbReference type="Proteomes" id="UP000515158"/>
    </source>
</evidence>
<dbReference type="InterPro" id="IPR001810">
    <property type="entry name" value="F-box_dom"/>
</dbReference>
<dbReference type="OrthoDB" id="10486156at2759"/>
<accession>A0A6P8YW36</accession>
<dbReference type="KEGG" id="tpal:117643536"/>
<evidence type="ECO:0000259" key="2">
    <source>
        <dbReference type="Pfam" id="PF12937"/>
    </source>
</evidence>
<keyword evidence="1" id="KW-0732">Signal</keyword>
<feature type="non-terminal residue" evidence="4">
    <location>
        <position position="1"/>
    </location>
</feature>
<dbReference type="InParanoid" id="A0A6P8YW36"/>
<dbReference type="Proteomes" id="UP000515158">
    <property type="component" value="Unplaced"/>
</dbReference>
<sequence>PELLLRVLALLDVASLCAATRSCRALWQLGADASLWRRMSLTVCSRPWPSRPPAALRTLRLCSYRWPSSRHARREMAWLAEGLRPAKPAKPEHSAQPAVQRLELVGRHLDRETLRACFAMCSGVRELSLHDVHVHDAWMAELASLSELEVLHLDWHAEMSCQQMLQLATVCPSLRIIDTAGCPQDCHTGRGGRGRVLQDALRVLRVDLDVA</sequence>